<keyword evidence="3" id="KW-0732">Signal</keyword>
<dbReference type="Gene3D" id="3.60.110.10">
    <property type="entry name" value="Carbon-nitrogen hydrolase"/>
    <property type="match status" value="1"/>
</dbReference>
<sequence length="316" mass="33806">MLRLLTVLIGLTLSPAAPTYLRPPSGPSSSTPEPPNLPDSTQQELNPSQSNDAISGASKSYIAAVAQHMSVGLATETSALDVMESNLQSYEEIARLATASGAQIIVFPEWGLFGKGNPARDREAMQDFCETIDGDTVSSPTTIVGQISALAAKFKVAITANVCEVIHKPSLSFPGEDKILYNTEVAFDSDGSLLAKYHKNHPWYTSTFDTPPEEVVSFTTSFGVTFGLFVCYDLVHSTPEDDLLALGVTQFPYSVAEPATLAGREYFEHWTKKHKATLLASNLGNSGSGIFVKGVAVAMVDRGRSHNFAVGQVVVS</sequence>
<evidence type="ECO:0000313" key="5">
    <source>
        <dbReference type="EMBL" id="GMI37949.1"/>
    </source>
</evidence>
<feature type="chain" id="PRO_5040906137" description="CN hydrolase domain-containing protein" evidence="3">
    <location>
        <begin position="17"/>
        <end position="316"/>
    </location>
</feature>
<dbReference type="PROSITE" id="PS50263">
    <property type="entry name" value="CN_HYDROLASE"/>
    <property type="match status" value="1"/>
</dbReference>
<feature type="signal peptide" evidence="3">
    <location>
        <begin position="1"/>
        <end position="16"/>
    </location>
</feature>
<dbReference type="PANTHER" id="PTHR10609">
    <property type="entry name" value="BIOTINIDASE-RELATED"/>
    <property type="match status" value="1"/>
</dbReference>
<evidence type="ECO:0000259" key="4">
    <source>
        <dbReference type="PROSITE" id="PS50263"/>
    </source>
</evidence>
<keyword evidence="6" id="KW-1185">Reference proteome</keyword>
<gene>
    <name evidence="5" type="ORF">TrRE_jg3631</name>
</gene>
<dbReference type="EMBL" id="BRXZ01007997">
    <property type="protein sequence ID" value="GMI37949.1"/>
    <property type="molecule type" value="Genomic_DNA"/>
</dbReference>
<name>A0A9W7GA15_9STRA</name>
<feature type="domain" description="CN hydrolase" evidence="4">
    <location>
        <begin position="69"/>
        <end position="316"/>
    </location>
</feature>
<organism evidence="5 6">
    <name type="scientific">Triparma retinervis</name>
    <dbReference type="NCBI Taxonomy" id="2557542"/>
    <lineage>
        <taxon>Eukaryota</taxon>
        <taxon>Sar</taxon>
        <taxon>Stramenopiles</taxon>
        <taxon>Ochrophyta</taxon>
        <taxon>Bolidophyceae</taxon>
        <taxon>Parmales</taxon>
        <taxon>Triparmaceae</taxon>
        <taxon>Triparma</taxon>
    </lineage>
</organism>
<dbReference type="PANTHER" id="PTHR10609:SF27">
    <property type="entry name" value="CN HYDROLASE DOMAIN-CONTAINING PROTEIN-RELATED"/>
    <property type="match status" value="1"/>
</dbReference>
<dbReference type="SUPFAM" id="SSF56317">
    <property type="entry name" value="Carbon-nitrogen hydrolase"/>
    <property type="match status" value="1"/>
</dbReference>
<evidence type="ECO:0000313" key="6">
    <source>
        <dbReference type="Proteomes" id="UP001165082"/>
    </source>
</evidence>
<evidence type="ECO:0000256" key="3">
    <source>
        <dbReference type="SAM" id="SignalP"/>
    </source>
</evidence>
<dbReference type="Proteomes" id="UP001165082">
    <property type="component" value="Unassembled WGS sequence"/>
</dbReference>
<protein>
    <recommendedName>
        <fullName evidence="4">CN hydrolase domain-containing protein</fullName>
    </recommendedName>
</protein>
<feature type="compositionally biased region" description="Polar residues" evidence="2">
    <location>
        <begin position="38"/>
        <end position="52"/>
    </location>
</feature>
<proteinExistence type="inferred from homology"/>
<feature type="region of interest" description="Disordered" evidence="2">
    <location>
        <begin position="19"/>
        <end position="52"/>
    </location>
</feature>
<evidence type="ECO:0000256" key="2">
    <source>
        <dbReference type="SAM" id="MobiDB-lite"/>
    </source>
</evidence>
<dbReference type="InterPro" id="IPR003010">
    <property type="entry name" value="C-N_Hydrolase"/>
</dbReference>
<evidence type="ECO:0000256" key="1">
    <source>
        <dbReference type="ARBA" id="ARBA00008225"/>
    </source>
</evidence>
<dbReference type="InterPro" id="IPR036526">
    <property type="entry name" value="C-N_Hydrolase_sf"/>
</dbReference>
<dbReference type="AlphaFoldDB" id="A0A9W7GA15"/>
<comment type="similarity">
    <text evidence="1">Belongs to the carbon-nitrogen hydrolase superfamily. BTD/VNN family.</text>
</comment>
<dbReference type="InterPro" id="IPR040154">
    <property type="entry name" value="Biotinidase/VNN"/>
</dbReference>
<dbReference type="Pfam" id="PF00795">
    <property type="entry name" value="CN_hydrolase"/>
    <property type="match status" value="1"/>
</dbReference>
<dbReference type="OrthoDB" id="10250282at2759"/>
<reference evidence="5" key="1">
    <citation type="submission" date="2022-07" db="EMBL/GenBank/DDBJ databases">
        <title>Genome analysis of Parmales, a sister group of diatoms, reveals the evolutionary specialization of diatoms from phago-mixotrophs to photoautotrophs.</title>
        <authorList>
            <person name="Ban H."/>
            <person name="Sato S."/>
            <person name="Yoshikawa S."/>
            <person name="Kazumasa Y."/>
            <person name="Nakamura Y."/>
            <person name="Ichinomiya M."/>
            <person name="Saitoh K."/>
            <person name="Sato N."/>
            <person name="Blanc-Mathieu R."/>
            <person name="Endo H."/>
            <person name="Kuwata A."/>
            <person name="Ogata H."/>
        </authorList>
    </citation>
    <scope>NUCLEOTIDE SEQUENCE</scope>
</reference>
<comment type="caution">
    <text evidence="5">The sequence shown here is derived from an EMBL/GenBank/DDBJ whole genome shotgun (WGS) entry which is preliminary data.</text>
</comment>
<accession>A0A9W7GA15</accession>